<evidence type="ECO:0000256" key="5">
    <source>
        <dbReference type="ARBA" id="ARBA00023175"/>
    </source>
</evidence>
<dbReference type="EMBL" id="JAATIP010000061">
    <property type="protein sequence ID" value="KAF4381343.1"/>
    <property type="molecule type" value="Genomic_DNA"/>
</dbReference>
<evidence type="ECO:0000259" key="9">
    <source>
        <dbReference type="PROSITE" id="PS50102"/>
    </source>
</evidence>
<reference evidence="11 12" key="1">
    <citation type="journal article" date="2020" name="bioRxiv">
        <title>Sequence and annotation of 42 cannabis genomes reveals extensive copy number variation in cannabinoid synthesis and pathogen resistance genes.</title>
        <authorList>
            <person name="Mckernan K.J."/>
            <person name="Helbert Y."/>
            <person name="Kane L.T."/>
            <person name="Ebling H."/>
            <person name="Zhang L."/>
            <person name="Liu B."/>
            <person name="Eaton Z."/>
            <person name="Mclaughlin S."/>
            <person name="Kingan S."/>
            <person name="Baybayan P."/>
            <person name="Concepcion G."/>
            <person name="Jordan M."/>
            <person name="Riva A."/>
            <person name="Barbazuk W."/>
            <person name="Harkins T."/>
        </authorList>
    </citation>
    <scope>NUCLEOTIDE SEQUENCE [LARGE SCALE GENOMIC DNA]</scope>
    <source>
        <strain evidence="12">cv. Jamaican Lion 4</strain>
        <tissue evidence="11">Leaf</tissue>
    </source>
</reference>
<evidence type="ECO:0000259" key="10">
    <source>
        <dbReference type="PROSITE" id="PS51456"/>
    </source>
</evidence>
<comment type="similarity">
    <text evidence="8">Belongs to the TRAFAC class myosin-kinesin ATPase superfamily. Myosin family.</text>
</comment>
<dbReference type="Pfam" id="PF00063">
    <property type="entry name" value="Myosin_head"/>
    <property type="match status" value="1"/>
</dbReference>
<dbReference type="InterPro" id="IPR000048">
    <property type="entry name" value="IQ_motif_EF-hand-BS"/>
</dbReference>
<dbReference type="SUPFAM" id="SSF52540">
    <property type="entry name" value="P-loop containing nucleoside triphosphate hydrolases"/>
    <property type="match status" value="1"/>
</dbReference>
<dbReference type="PANTHER" id="PTHR13140:SF836">
    <property type="entry name" value="MYOSIN-6"/>
    <property type="match status" value="1"/>
</dbReference>
<keyword evidence="5" id="KW-0505">Motor protein</keyword>
<dbReference type="GO" id="GO:0030048">
    <property type="term" value="P:actin filament-based movement"/>
    <property type="evidence" value="ECO:0007669"/>
    <property type="project" value="UniProtKB-ARBA"/>
</dbReference>
<accession>A0A7J6GEN0</accession>
<comment type="caution">
    <text evidence="11">The sequence shown here is derived from an EMBL/GenBank/DDBJ whole genome shotgun (WGS) entry which is preliminary data.</text>
</comment>
<sequence>MRLVKSYLILTTALNLRFGIRKMQLCFGSRHDDRLELFSEVGDLKRYSIHYDRSGRSKGTAEVVFSRRGDAVAAVKRYTNVQLDGKPMKIEIVGTNIATAAGPPPPATNGSFRNSNGFASSRLNLEVTYQTELFLDKNKDYVVAEHQELLGASNSSFVAGLFPPLPEESSKSSKFSSIGSRFKSLLETLSVTIRCVKPNNLLKLSIFENSNILQQLHCGGVMEAIRISCAGYPTRKPFREFVGCFGILDPNVFAGSCDEVTASKRLLESGSQGLSDNHQFPNVIGKTKVFLRAGQMAELDACRSEVLGRSASVIQRKVRSYLARKSFILLRVSSIQIQAFCRGIQ</sequence>
<keyword evidence="2" id="KW-0067">ATP-binding</keyword>
<evidence type="ECO:0000313" key="12">
    <source>
        <dbReference type="Proteomes" id="UP000525078"/>
    </source>
</evidence>
<name>A0A7J6GEN0_CANSA</name>
<dbReference type="InterPro" id="IPR036961">
    <property type="entry name" value="Kinesin_motor_dom_sf"/>
</dbReference>
<dbReference type="SMART" id="SM00242">
    <property type="entry name" value="MYSc"/>
    <property type="match status" value="1"/>
</dbReference>
<protein>
    <recommendedName>
        <fullName evidence="13">RRM domain-containing protein</fullName>
    </recommendedName>
</protein>
<dbReference type="Gene3D" id="1.20.58.530">
    <property type="match status" value="1"/>
</dbReference>
<comment type="caution">
    <text evidence="8">Lacks conserved residue(s) required for the propagation of feature annotation.</text>
</comment>
<dbReference type="GO" id="GO:0051015">
    <property type="term" value="F:actin filament binding"/>
    <property type="evidence" value="ECO:0007669"/>
    <property type="project" value="TreeGrafter"/>
</dbReference>
<evidence type="ECO:0000256" key="6">
    <source>
        <dbReference type="ARBA" id="ARBA00023203"/>
    </source>
</evidence>
<dbReference type="SUPFAM" id="SSF54928">
    <property type="entry name" value="RNA-binding domain, RBD"/>
    <property type="match status" value="1"/>
</dbReference>
<dbReference type="InterPro" id="IPR035979">
    <property type="entry name" value="RBD_domain_sf"/>
</dbReference>
<evidence type="ECO:0000256" key="2">
    <source>
        <dbReference type="ARBA" id="ARBA00022840"/>
    </source>
</evidence>
<keyword evidence="1" id="KW-0547">Nucleotide-binding</keyword>
<dbReference type="PROSITE" id="PS50102">
    <property type="entry name" value="RRM"/>
    <property type="match status" value="1"/>
</dbReference>
<dbReference type="GO" id="GO:0016020">
    <property type="term" value="C:membrane"/>
    <property type="evidence" value="ECO:0007669"/>
    <property type="project" value="TreeGrafter"/>
</dbReference>
<evidence type="ECO:0008006" key="13">
    <source>
        <dbReference type="Google" id="ProtNLM"/>
    </source>
</evidence>
<keyword evidence="3" id="KW-0112">Calmodulin-binding</keyword>
<dbReference type="Gene3D" id="3.30.70.330">
    <property type="match status" value="1"/>
</dbReference>
<dbReference type="InterPro" id="IPR000504">
    <property type="entry name" value="RRM_dom"/>
</dbReference>
<dbReference type="PROSITE" id="PS51456">
    <property type="entry name" value="MYOSIN_MOTOR"/>
    <property type="match status" value="1"/>
</dbReference>
<keyword evidence="6 8" id="KW-0009">Actin-binding</keyword>
<organism evidence="11 12">
    <name type="scientific">Cannabis sativa</name>
    <name type="common">Hemp</name>
    <name type="synonym">Marijuana</name>
    <dbReference type="NCBI Taxonomy" id="3483"/>
    <lineage>
        <taxon>Eukaryota</taxon>
        <taxon>Viridiplantae</taxon>
        <taxon>Streptophyta</taxon>
        <taxon>Embryophyta</taxon>
        <taxon>Tracheophyta</taxon>
        <taxon>Spermatophyta</taxon>
        <taxon>Magnoliopsida</taxon>
        <taxon>eudicotyledons</taxon>
        <taxon>Gunneridae</taxon>
        <taxon>Pentapetalae</taxon>
        <taxon>rosids</taxon>
        <taxon>fabids</taxon>
        <taxon>Rosales</taxon>
        <taxon>Cannabaceae</taxon>
        <taxon>Cannabis</taxon>
    </lineage>
</organism>
<feature type="domain" description="Myosin motor" evidence="10">
    <location>
        <begin position="126"/>
        <end position="304"/>
    </location>
</feature>
<dbReference type="GO" id="GO:0007015">
    <property type="term" value="P:actin filament organization"/>
    <property type="evidence" value="ECO:0007669"/>
    <property type="project" value="TreeGrafter"/>
</dbReference>
<feature type="domain" description="RRM" evidence="9">
    <location>
        <begin position="16"/>
        <end position="95"/>
    </location>
</feature>
<gene>
    <name evidence="11" type="ORF">F8388_026442</name>
</gene>
<dbReference type="PANTHER" id="PTHR13140">
    <property type="entry name" value="MYOSIN"/>
    <property type="match status" value="1"/>
</dbReference>
<dbReference type="Gene3D" id="1.20.5.190">
    <property type="match status" value="1"/>
</dbReference>
<keyword evidence="7" id="KW-0694">RNA-binding</keyword>
<dbReference type="GO" id="GO:0005524">
    <property type="term" value="F:ATP binding"/>
    <property type="evidence" value="ECO:0007669"/>
    <property type="project" value="UniProtKB-KW"/>
</dbReference>
<dbReference type="Gene3D" id="3.30.70.1590">
    <property type="match status" value="1"/>
</dbReference>
<dbReference type="Gene3D" id="3.40.850.10">
    <property type="entry name" value="Kinesin motor domain"/>
    <property type="match status" value="1"/>
</dbReference>
<dbReference type="InterPro" id="IPR027417">
    <property type="entry name" value="P-loop_NTPase"/>
</dbReference>
<dbReference type="Proteomes" id="UP000525078">
    <property type="component" value="Unassembled WGS sequence"/>
</dbReference>
<dbReference type="PROSITE" id="PS50096">
    <property type="entry name" value="IQ"/>
    <property type="match status" value="1"/>
</dbReference>
<dbReference type="GO" id="GO:0005516">
    <property type="term" value="F:calmodulin binding"/>
    <property type="evidence" value="ECO:0007669"/>
    <property type="project" value="UniProtKB-KW"/>
</dbReference>
<dbReference type="AlphaFoldDB" id="A0A7J6GEN0"/>
<dbReference type="InterPro" id="IPR001609">
    <property type="entry name" value="Myosin_head_motor_dom-like"/>
</dbReference>
<dbReference type="Pfam" id="PF00076">
    <property type="entry name" value="RRM_1"/>
    <property type="match status" value="1"/>
</dbReference>
<proteinExistence type="inferred from homology"/>
<dbReference type="InterPro" id="IPR012677">
    <property type="entry name" value="Nucleotide-bd_a/b_plait_sf"/>
</dbReference>
<evidence type="ECO:0000256" key="8">
    <source>
        <dbReference type="PROSITE-ProRule" id="PRU00782"/>
    </source>
</evidence>
<evidence type="ECO:0000256" key="3">
    <source>
        <dbReference type="ARBA" id="ARBA00022860"/>
    </source>
</evidence>
<dbReference type="GO" id="GO:0016459">
    <property type="term" value="C:myosin complex"/>
    <property type="evidence" value="ECO:0007669"/>
    <property type="project" value="UniProtKB-KW"/>
</dbReference>
<evidence type="ECO:0000313" key="11">
    <source>
        <dbReference type="EMBL" id="KAF4381343.1"/>
    </source>
</evidence>
<dbReference type="Pfam" id="PF00612">
    <property type="entry name" value="IQ"/>
    <property type="match status" value="1"/>
</dbReference>
<dbReference type="GO" id="GO:0005737">
    <property type="term" value="C:cytoplasm"/>
    <property type="evidence" value="ECO:0007669"/>
    <property type="project" value="TreeGrafter"/>
</dbReference>
<evidence type="ECO:0000256" key="7">
    <source>
        <dbReference type="PROSITE-ProRule" id="PRU00176"/>
    </source>
</evidence>
<dbReference type="GO" id="GO:0000146">
    <property type="term" value="F:microfilament motor activity"/>
    <property type="evidence" value="ECO:0007669"/>
    <property type="project" value="TreeGrafter"/>
</dbReference>
<keyword evidence="4 8" id="KW-0518">Myosin</keyword>
<evidence type="ECO:0000256" key="1">
    <source>
        <dbReference type="ARBA" id="ARBA00022741"/>
    </source>
</evidence>
<evidence type="ECO:0000256" key="4">
    <source>
        <dbReference type="ARBA" id="ARBA00023123"/>
    </source>
</evidence>
<dbReference type="GO" id="GO:0003723">
    <property type="term" value="F:RNA binding"/>
    <property type="evidence" value="ECO:0007669"/>
    <property type="project" value="UniProtKB-UniRule"/>
</dbReference>